<reference evidence="1 2" key="1">
    <citation type="submission" date="2018-06" db="EMBL/GenBank/DDBJ databases">
        <title>Genomic Encyclopedia of Archaeal and Bacterial Type Strains, Phase II (KMG-II): from individual species to whole genera.</title>
        <authorList>
            <person name="Goeker M."/>
        </authorList>
    </citation>
    <scope>NUCLEOTIDE SEQUENCE [LARGE SCALE GENOMIC DNA]</scope>
    <source>
        <strain evidence="1 2">DSM 24525</strain>
    </source>
</reference>
<dbReference type="GO" id="GO:0016787">
    <property type="term" value="F:hydrolase activity"/>
    <property type="evidence" value="ECO:0007669"/>
    <property type="project" value="UniProtKB-ARBA"/>
</dbReference>
<dbReference type="SUPFAM" id="SSF53649">
    <property type="entry name" value="Alkaline phosphatase-like"/>
    <property type="match status" value="1"/>
</dbReference>
<keyword evidence="2" id="KW-1185">Reference proteome</keyword>
<organism evidence="1 2">
    <name type="scientific">Humitalea rosea</name>
    <dbReference type="NCBI Taxonomy" id="990373"/>
    <lineage>
        <taxon>Bacteria</taxon>
        <taxon>Pseudomonadati</taxon>
        <taxon>Pseudomonadota</taxon>
        <taxon>Alphaproteobacteria</taxon>
        <taxon>Acetobacterales</taxon>
        <taxon>Roseomonadaceae</taxon>
        <taxon>Humitalea</taxon>
    </lineage>
</organism>
<dbReference type="OrthoDB" id="9779418at2"/>
<dbReference type="EMBL" id="QKYU01000016">
    <property type="protein sequence ID" value="PZW43104.1"/>
    <property type="molecule type" value="Genomic_DNA"/>
</dbReference>
<evidence type="ECO:0000313" key="1">
    <source>
        <dbReference type="EMBL" id="PZW43104.1"/>
    </source>
</evidence>
<dbReference type="InterPro" id="IPR002591">
    <property type="entry name" value="Phosphodiest/P_Trfase"/>
</dbReference>
<accession>A0A2W7I8S8</accession>
<dbReference type="PANTHER" id="PTHR10151:SF120">
    <property type="entry name" value="BIS(5'-ADENOSYL)-TRIPHOSPHATASE"/>
    <property type="match status" value="1"/>
</dbReference>
<name>A0A2W7I8S8_9PROT</name>
<dbReference type="Pfam" id="PF01663">
    <property type="entry name" value="Phosphodiest"/>
    <property type="match status" value="1"/>
</dbReference>
<evidence type="ECO:0000313" key="2">
    <source>
        <dbReference type="Proteomes" id="UP000249688"/>
    </source>
</evidence>
<dbReference type="PANTHER" id="PTHR10151">
    <property type="entry name" value="ECTONUCLEOTIDE PYROPHOSPHATASE/PHOSPHODIESTERASE"/>
    <property type="match status" value="1"/>
</dbReference>
<dbReference type="Proteomes" id="UP000249688">
    <property type="component" value="Unassembled WGS sequence"/>
</dbReference>
<protein>
    <submittedName>
        <fullName evidence="1">Putative AlkP superfamily pyrophosphatase or phosphodiesterase</fullName>
    </submittedName>
</protein>
<comment type="caution">
    <text evidence="1">The sequence shown here is derived from an EMBL/GenBank/DDBJ whole genome shotgun (WGS) entry which is preliminary data.</text>
</comment>
<dbReference type="Gene3D" id="3.40.720.10">
    <property type="entry name" value="Alkaline Phosphatase, subunit A"/>
    <property type="match status" value="2"/>
</dbReference>
<proteinExistence type="predicted"/>
<dbReference type="RefSeq" id="WP_111398980.1">
    <property type="nucleotide sequence ID" value="NZ_QKYU01000016.1"/>
</dbReference>
<dbReference type="AlphaFoldDB" id="A0A2W7I8S8"/>
<gene>
    <name evidence="1" type="ORF">C8P66_11625</name>
</gene>
<dbReference type="InterPro" id="IPR017850">
    <property type="entry name" value="Alkaline_phosphatase_core_sf"/>
</dbReference>
<sequence length="466" mass="48598">MRLILIALDGLRPDLVQPQTMPRLSRLAAEGARFADSRSVFPSETRCATPSFSTGCRPGEHGMVANTFYAPEISPKLIRTKHLADIALLAPPGGSPLQRPSLGEILAANGRSFALVSAGTPGAAVALHPMAGPLGAFRWNVEDTAGEAAALVRARLGETPPAGVPNIPRCDFAAQVLTDVVLDEMRPDVALLWCSEPDVSFHYRTLSSPETLEALACADRTVGRVLDWRDAQPDAADIVVMVLSDHGHVTGTTKLSVAAALREAGFPAAETFEDGDIAVAPGAAPGLWFRNPGDVGQVAAWLGAQPWCGALFAREPFPGAEPLALLGSAHARSADIMMTFAGTEGPDAHGYAGTGGFDGPDVPVGGGMHGGLHRAELATVLVMQGGPIRQAVVVRQAADLTDIAPTVLHLLGLTAPSMAGRPRLGALEASADAAPDRGLHDCGRGFVLETMTQDGRLYPTAMRRAV</sequence>